<dbReference type="EMBL" id="FNTB01000001">
    <property type="protein sequence ID" value="SEB49536.1"/>
    <property type="molecule type" value="Genomic_DNA"/>
</dbReference>
<feature type="domain" description="BLUF" evidence="1">
    <location>
        <begin position="1"/>
        <end position="92"/>
    </location>
</feature>
<evidence type="ECO:0000259" key="1">
    <source>
        <dbReference type="PROSITE" id="PS50925"/>
    </source>
</evidence>
<gene>
    <name evidence="2" type="ORF">SAMN05192540_0567</name>
</gene>
<dbReference type="GO" id="GO:0009882">
    <property type="term" value="F:blue light photoreceptor activity"/>
    <property type="evidence" value="ECO:0007669"/>
    <property type="project" value="InterPro"/>
</dbReference>
<evidence type="ECO:0000313" key="3">
    <source>
        <dbReference type="Proteomes" id="UP000183038"/>
    </source>
</evidence>
<protein>
    <submittedName>
        <fullName evidence="2">Sensors of blue-light using FAD</fullName>
    </submittedName>
</protein>
<sequence>MYTLTYESTAVNIMTSSEMESLLEEARTHNKSKDITGCLIYYKGKFVQLLEGDKKEVQELYDRIKKDPRHKEVTLFSEDKIIKRTFPNWGMAYYPMDEEHTNQYELEQFKRNLILLSDLVEPTNLTAKQFWKKIKTMIAESPT</sequence>
<dbReference type="OrthoDB" id="1122028at2"/>
<dbReference type="PROSITE" id="PS50925">
    <property type="entry name" value="BLUF"/>
    <property type="match status" value="1"/>
</dbReference>
<name>A0A1H4JU73_9FLAO</name>
<dbReference type="AlphaFoldDB" id="A0A1H4JU73"/>
<dbReference type="RefSeq" id="WP_074669987.1">
    <property type="nucleotide sequence ID" value="NZ_FNTB01000001.1"/>
</dbReference>
<dbReference type="SMART" id="SM01034">
    <property type="entry name" value="BLUF"/>
    <property type="match status" value="1"/>
</dbReference>
<dbReference type="InterPro" id="IPR007024">
    <property type="entry name" value="BLUF_domain"/>
</dbReference>
<dbReference type="SUPFAM" id="SSF54975">
    <property type="entry name" value="Acylphosphatase/BLUF domain-like"/>
    <property type="match status" value="1"/>
</dbReference>
<reference evidence="2 3" key="1">
    <citation type="submission" date="2016-10" db="EMBL/GenBank/DDBJ databases">
        <authorList>
            <person name="de Groot N.N."/>
        </authorList>
    </citation>
    <scope>NUCLEOTIDE SEQUENCE [LARGE SCALE GENOMIC DNA]</scope>
    <source>
        <strain evidence="2 3">MAR_2009_71</strain>
    </source>
</reference>
<organism evidence="2 3">
    <name type="scientific">Maribacter dokdonensis</name>
    <dbReference type="NCBI Taxonomy" id="320912"/>
    <lineage>
        <taxon>Bacteria</taxon>
        <taxon>Pseudomonadati</taxon>
        <taxon>Bacteroidota</taxon>
        <taxon>Flavobacteriia</taxon>
        <taxon>Flavobacteriales</taxon>
        <taxon>Flavobacteriaceae</taxon>
        <taxon>Maribacter</taxon>
    </lineage>
</organism>
<dbReference type="GO" id="GO:0071949">
    <property type="term" value="F:FAD binding"/>
    <property type="evidence" value="ECO:0007669"/>
    <property type="project" value="InterPro"/>
</dbReference>
<evidence type="ECO:0000313" key="2">
    <source>
        <dbReference type="EMBL" id="SEB49536.1"/>
    </source>
</evidence>
<dbReference type="Gene3D" id="3.30.70.100">
    <property type="match status" value="1"/>
</dbReference>
<dbReference type="Pfam" id="PF04940">
    <property type="entry name" value="BLUF"/>
    <property type="match status" value="1"/>
</dbReference>
<accession>A0A1H4JU73</accession>
<dbReference type="InterPro" id="IPR036046">
    <property type="entry name" value="Acylphosphatase-like_dom_sf"/>
</dbReference>
<dbReference type="Proteomes" id="UP000183038">
    <property type="component" value="Unassembled WGS sequence"/>
</dbReference>
<proteinExistence type="predicted"/>